<dbReference type="KEGG" id="bna:106423186"/>
<dbReference type="Proteomes" id="UP000028999">
    <property type="component" value="Unassembled WGS sequence"/>
</dbReference>
<evidence type="ECO:0000313" key="3">
    <source>
        <dbReference type="Proteomes" id="UP000028999"/>
    </source>
</evidence>
<reference evidence="1 3" key="1">
    <citation type="journal article" date="2014" name="Science">
        <title>Plant genetics. Early allopolyploid evolution in the post-Neolithic Brassica napus oilseed genome.</title>
        <authorList>
            <person name="Chalhoub B."/>
            <person name="Denoeud F."/>
            <person name="Liu S."/>
            <person name="Parkin I.A."/>
            <person name="Tang H."/>
            <person name="Wang X."/>
            <person name="Chiquet J."/>
            <person name="Belcram H."/>
            <person name="Tong C."/>
            <person name="Samans B."/>
            <person name="Correa M."/>
            <person name="Da Silva C."/>
            <person name="Just J."/>
            <person name="Falentin C."/>
            <person name="Koh C.S."/>
            <person name="Le Clainche I."/>
            <person name="Bernard M."/>
            <person name="Bento P."/>
            <person name="Noel B."/>
            <person name="Labadie K."/>
            <person name="Alberti A."/>
            <person name="Charles M."/>
            <person name="Arnaud D."/>
            <person name="Guo H."/>
            <person name="Daviaud C."/>
            <person name="Alamery S."/>
            <person name="Jabbari K."/>
            <person name="Zhao M."/>
            <person name="Edger P.P."/>
            <person name="Chelaifa H."/>
            <person name="Tack D."/>
            <person name="Lassalle G."/>
            <person name="Mestiri I."/>
            <person name="Schnel N."/>
            <person name="Le Paslier M.C."/>
            <person name="Fan G."/>
            <person name="Renault V."/>
            <person name="Bayer P.E."/>
            <person name="Golicz A.A."/>
            <person name="Manoli S."/>
            <person name="Lee T.H."/>
            <person name="Thi V.H."/>
            <person name="Chalabi S."/>
            <person name="Hu Q."/>
            <person name="Fan C."/>
            <person name="Tollenaere R."/>
            <person name="Lu Y."/>
            <person name="Battail C."/>
            <person name="Shen J."/>
            <person name="Sidebottom C.H."/>
            <person name="Wang X."/>
            <person name="Canaguier A."/>
            <person name="Chauveau A."/>
            <person name="Berard A."/>
            <person name="Deniot G."/>
            <person name="Guan M."/>
            <person name="Liu Z."/>
            <person name="Sun F."/>
            <person name="Lim Y.P."/>
            <person name="Lyons E."/>
            <person name="Town C.D."/>
            <person name="Bancroft I."/>
            <person name="Wang X."/>
            <person name="Meng J."/>
            <person name="Ma J."/>
            <person name="Pires J.C."/>
            <person name="King G.J."/>
            <person name="Brunel D."/>
            <person name="Delourme R."/>
            <person name="Renard M."/>
            <person name="Aury J.M."/>
            <person name="Adams K.L."/>
            <person name="Batley J."/>
            <person name="Snowdon R.J."/>
            <person name="Tost J."/>
            <person name="Edwards D."/>
            <person name="Zhou Y."/>
            <person name="Hua W."/>
            <person name="Sharpe A.G."/>
            <person name="Paterson A.H."/>
            <person name="Guan C."/>
            <person name="Wincker P."/>
        </authorList>
    </citation>
    <scope>NUCLEOTIDE SEQUENCE [LARGE SCALE GENOMIC DNA]</scope>
    <source>
        <strain evidence="3">cv. Darmor-bzh</strain>
    </source>
</reference>
<accession>A0A078I1P2</accession>
<evidence type="ECO:0000313" key="1">
    <source>
        <dbReference type="EMBL" id="CDY43711.1"/>
    </source>
</evidence>
<dbReference type="GeneID" id="106423186"/>
<dbReference type="PaxDb" id="3708-A0A078I1P2"/>
<sequence>MSSSTDHLVATFWDWNTCSCPIESEASARTLISNIESGLGQVPHGHEYRICRNNRFLCGDITAIERSLLVDQRFDCYYAPRRNPFCGEHAHLLPDQKRLAAELGLESLLVHYADVHRDSGPWNILLITGDSSFATSMDYLYYSGYTIFLAKPSDAADSFEQHSNYAWDWTPLHTSAATQPIHVHPPSP</sequence>
<dbReference type="AlphaFoldDB" id="A0A078I1P2"/>
<gene>
    <name evidence="1" type="primary">BnaA08g05090D</name>
    <name evidence="2" type="synonym">BnaCnng50190D</name>
    <name evidence="2" type="ORF">GSBRNA2T00053301001</name>
    <name evidence="1" type="ORF">GSBRNA2T00077189001</name>
</gene>
<name>A0A078I1P2_BRANA</name>
<organism evidence="1 3">
    <name type="scientific">Brassica napus</name>
    <name type="common">Rape</name>
    <dbReference type="NCBI Taxonomy" id="3708"/>
    <lineage>
        <taxon>Eukaryota</taxon>
        <taxon>Viridiplantae</taxon>
        <taxon>Streptophyta</taxon>
        <taxon>Embryophyta</taxon>
        <taxon>Tracheophyta</taxon>
        <taxon>Spermatophyta</taxon>
        <taxon>Magnoliopsida</taxon>
        <taxon>eudicotyledons</taxon>
        <taxon>Gunneridae</taxon>
        <taxon>Pentapetalae</taxon>
        <taxon>rosids</taxon>
        <taxon>malvids</taxon>
        <taxon>Brassicales</taxon>
        <taxon>Brassicaceae</taxon>
        <taxon>Brassiceae</taxon>
        <taxon>Brassica</taxon>
    </lineage>
</organism>
<evidence type="ECO:0000313" key="2">
    <source>
        <dbReference type="EMBL" id="CDY66270.1"/>
    </source>
</evidence>
<dbReference type="Gramene" id="CDY43711">
    <property type="protein sequence ID" value="CDY43711"/>
    <property type="gene ID" value="GSBRNA2T00077189001"/>
</dbReference>
<dbReference type="Gramene" id="CDY66270">
    <property type="protein sequence ID" value="CDY66270"/>
    <property type="gene ID" value="GSBRNA2T00053301001"/>
</dbReference>
<dbReference type="RefSeq" id="XP_013719421.1">
    <property type="nucleotide sequence ID" value="XM_013863967.1"/>
</dbReference>
<protein>
    <submittedName>
        <fullName evidence="1">BnaA08g05090D protein</fullName>
    </submittedName>
    <submittedName>
        <fullName evidence="2">BnaCnng50190D protein</fullName>
    </submittedName>
</protein>
<reference evidence="1" key="2">
    <citation type="submission" date="2014-06" db="EMBL/GenBank/DDBJ databases">
        <authorList>
            <person name="Genoscope - CEA"/>
        </authorList>
    </citation>
    <scope>NUCLEOTIDE SEQUENCE</scope>
</reference>
<dbReference type="EMBL" id="LK035178">
    <property type="protein sequence ID" value="CDY66270.1"/>
    <property type="molecule type" value="Genomic_DNA"/>
</dbReference>
<dbReference type="OrthoDB" id="1020868at2759"/>
<dbReference type="EMBL" id="LK032566">
    <property type="protein sequence ID" value="CDY43711.1"/>
    <property type="molecule type" value="Genomic_DNA"/>
</dbReference>
<keyword evidence="3" id="KW-1185">Reference proteome</keyword>
<dbReference type="SMR" id="A0A078I1P2"/>
<proteinExistence type="predicted"/>